<dbReference type="InterPro" id="IPR046886">
    <property type="entry name" value="RsmE_MTase_dom"/>
</dbReference>
<dbReference type="Pfam" id="PF04452">
    <property type="entry name" value="Methyltrans_RNA"/>
    <property type="match status" value="1"/>
</dbReference>
<dbReference type="Gene3D" id="3.40.1280.10">
    <property type="match status" value="1"/>
</dbReference>
<dbReference type="PIRSF" id="PIRSF015601">
    <property type="entry name" value="MTase_slr0722"/>
    <property type="match status" value="1"/>
</dbReference>
<dbReference type="InterPro" id="IPR029028">
    <property type="entry name" value="Alpha/beta_knot_MTases"/>
</dbReference>
<dbReference type="OrthoDB" id="9815641at2"/>
<dbReference type="GO" id="GO:0070475">
    <property type="term" value="P:rRNA base methylation"/>
    <property type="evidence" value="ECO:0007669"/>
    <property type="project" value="TreeGrafter"/>
</dbReference>
<sequence>MKRDTVKQLLVETSLSQEESVTLTGKEYHYLCRVRRVKVGEVIELKDSSEKRYNCRILEIKEDSCLIEVGELIQSHIRPYDIHLYLCLCKGKKTDLMIRQATETGVRSITLLDSDFSQVKLKEESREDHKYERWRKIIKEAQQQSGSYINTMLNPLIKFKDLPEIQSDHTIGFFCHQEKLGPSQLADIGKGYNDIHMIIGSEGGLSSGEIEILKKKGYSSLFLGDNVLRAETASLFALAAIMTTMEIT</sequence>
<dbReference type="InterPro" id="IPR015947">
    <property type="entry name" value="PUA-like_sf"/>
</dbReference>
<evidence type="ECO:0000259" key="11">
    <source>
        <dbReference type="Pfam" id="PF04452"/>
    </source>
</evidence>
<evidence type="ECO:0000256" key="10">
    <source>
        <dbReference type="PIRNR" id="PIRNR015601"/>
    </source>
</evidence>
<keyword evidence="6 10" id="KW-0808">Transferase</keyword>
<evidence type="ECO:0000256" key="6">
    <source>
        <dbReference type="ARBA" id="ARBA00022679"/>
    </source>
</evidence>
<keyword evidence="7 10" id="KW-0949">S-adenosyl-L-methionine</keyword>
<evidence type="ECO:0000259" key="12">
    <source>
        <dbReference type="Pfam" id="PF20260"/>
    </source>
</evidence>
<organism evidence="13 14">
    <name type="scientific">Oceanispirochaeta crateris</name>
    <dbReference type="NCBI Taxonomy" id="2518645"/>
    <lineage>
        <taxon>Bacteria</taxon>
        <taxon>Pseudomonadati</taxon>
        <taxon>Spirochaetota</taxon>
        <taxon>Spirochaetia</taxon>
        <taxon>Spirochaetales</taxon>
        <taxon>Spirochaetaceae</taxon>
        <taxon>Oceanispirochaeta</taxon>
    </lineage>
</organism>
<dbReference type="GO" id="GO:0005737">
    <property type="term" value="C:cytoplasm"/>
    <property type="evidence" value="ECO:0007669"/>
    <property type="project" value="UniProtKB-SubCell"/>
</dbReference>
<dbReference type="NCBIfam" id="TIGR00046">
    <property type="entry name" value="RsmE family RNA methyltransferase"/>
    <property type="match status" value="1"/>
</dbReference>
<dbReference type="InterPro" id="IPR029026">
    <property type="entry name" value="tRNA_m1G_MTases_N"/>
</dbReference>
<evidence type="ECO:0000256" key="3">
    <source>
        <dbReference type="ARBA" id="ARBA00022490"/>
    </source>
</evidence>
<protein>
    <recommendedName>
        <fullName evidence="10">Ribosomal RNA small subunit methyltransferase E</fullName>
        <ecNumber evidence="10">2.1.1.193</ecNumber>
    </recommendedName>
</protein>
<dbReference type="GO" id="GO:0070042">
    <property type="term" value="F:rRNA (uridine-N3-)-methyltransferase activity"/>
    <property type="evidence" value="ECO:0007669"/>
    <property type="project" value="TreeGrafter"/>
</dbReference>
<comment type="catalytic activity">
    <reaction evidence="9 10">
        <text>uridine(1498) in 16S rRNA + S-adenosyl-L-methionine = N(3)-methyluridine(1498) in 16S rRNA + S-adenosyl-L-homocysteine + H(+)</text>
        <dbReference type="Rhea" id="RHEA:42920"/>
        <dbReference type="Rhea" id="RHEA-COMP:10283"/>
        <dbReference type="Rhea" id="RHEA-COMP:10284"/>
        <dbReference type="ChEBI" id="CHEBI:15378"/>
        <dbReference type="ChEBI" id="CHEBI:57856"/>
        <dbReference type="ChEBI" id="CHEBI:59789"/>
        <dbReference type="ChEBI" id="CHEBI:65315"/>
        <dbReference type="ChEBI" id="CHEBI:74502"/>
        <dbReference type="EC" id="2.1.1.193"/>
    </reaction>
</comment>
<evidence type="ECO:0000313" key="14">
    <source>
        <dbReference type="Proteomes" id="UP000324209"/>
    </source>
</evidence>
<dbReference type="EMBL" id="CP036150">
    <property type="protein sequence ID" value="QEN09089.1"/>
    <property type="molecule type" value="Genomic_DNA"/>
</dbReference>
<keyword evidence="3 10" id="KW-0963">Cytoplasm</keyword>
<feature type="domain" description="Ribosomal RNA small subunit methyltransferase E methyltransferase" evidence="11">
    <location>
        <begin position="79"/>
        <end position="242"/>
    </location>
</feature>
<evidence type="ECO:0000256" key="2">
    <source>
        <dbReference type="ARBA" id="ARBA00005528"/>
    </source>
</evidence>
<evidence type="ECO:0000256" key="7">
    <source>
        <dbReference type="ARBA" id="ARBA00022691"/>
    </source>
</evidence>
<keyword evidence="5 10" id="KW-0489">Methyltransferase</keyword>
<evidence type="ECO:0000256" key="1">
    <source>
        <dbReference type="ARBA" id="ARBA00004496"/>
    </source>
</evidence>
<dbReference type="SUPFAM" id="SSF75217">
    <property type="entry name" value="alpha/beta knot"/>
    <property type="match status" value="1"/>
</dbReference>
<keyword evidence="14" id="KW-1185">Reference proteome</keyword>
<gene>
    <name evidence="13" type="ORF">EXM22_14280</name>
</gene>
<comment type="subcellular location">
    <subcellularLocation>
        <location evidence="1 10">Cytoplasm</location>
    </subcellularLocation>
</comment>
<dbReference type="PANTHER" id="PTHR30027">
    <property type="entry name" value="RIBOSOMAL RNA SMALL SUBUNIT METHYLTRANSFERASE E"/>
    <property type="match status" value="1"/>
</dbReference>
<evidence type="ECO:0000256" key="4">
    <source>
        <dbReference type="ARBA" id="ARBA00022552"/>
    </source>
</evidence>
<dbReference type="Proteomes" id="UP000324209">
    <property type="component" value="Chromosome"/>
</dbReference>
<reference evidence="13 14" key="1">
    <citation type="submission" date="2019-02" db="EMBL/GenBank/DDBJ databases">
        <title>Complete Genome Sequence and Methylome Analysis of free living Spirochaetas.</title>
        <authorList>
            <person name="Fomenkov A."/>
            <person name="Dubinina G."/>
            <person name="Leshcheva N."/>
            <person name="Mikheeva N."/>
            <person name="Grabovich M."/>
            <person name="Vincze T."/>
            <person name="Roberts R.J."/>
        </authorList>
    </citation>
    <scope>NUCLEOTIDE SEQUENCE [LARGE SCALE GENOMIC DNA]</scope>
    <source>
        <strain evidence="13 14">K2</strain>
    </source>
</reference>
<dbReference type="EC" id="2.1.1.193" evidence="10"/>
<dbReference type="AlphaFoldDB" id="A0A5C1QPC9"/>
<comment type="similarity">
    <text evidence="2 10">Belongs to the RNA methyltransferase RsmE family.</text>
</comment>
<dbReference type="InterPro" id="IPR046887">
    <property type="entry name" value="RsmE_PUA-like"/>
</dbReference>
<dbReference type="InterPro" id="IPR006700">
    <property type="entry name" value="RsmE"/>
</dbReference>
<evidence type="ECO:0000313" key="13">
    <source>
        <dbReference type="EMBL" id="QEN09089.1"/>
    </source>
</evidence>
<dbReference type="KEGG" id="ock:EXM22_14280"/>
<dbReference type="PANTHER" id="PTHR30027:SF3">
    <property type="entry name" value="16S RRNA (URACIL(1498)-N(3))-METHYLTRANSFERASE"/>
    <property type="match status" value="1"/>
</dbReference>
<evidence type="ECO:0000256" key="8">
    <source>
        <dbReference type="ARBA" id="ARBA00025699"/>
    </source>
</evidence>
<accession>A0A5C1QPC9</accession>
<name>A0A5C1QPC9_9SPIO</name>
<dbReference type="CDD" id="cd18084">
    <property type="entry name" value="RsmE-like"/>
    <property type="match status" value="1"/>
</dbReference>
<comment type="function">
    <text evidence="8 10">Specifically methylates the N3 position of the uracil ring of uridine 1498 (m3U1498) in 16S rRNA. Acts on the fully assembled 30S ribosomal subunit.</text>
</comment>
<dbReference type="SUPFAM" id="SSF88697">
    <property type="entry name" value="PUA domain-like"/>
    <property type="match status" value="1"/>
</dbReference>
<proteinExistence type="inferred from homology"/>
<keyword evidence="4 10" id="KW-0698">rRNA processing</keyword>
<feature type="domain" description="Ribosomal RNA small subunit methyltransferase E PUA-like" evidence="12">
    <location>
        <begin position="23"/>
        <end position="69"/>
    </location>
</feature>
<dbReference type="Pfam" id="PF20260">
    <property type="entry name" value="PUA_4"/>
    <property type="match status" value="1"/>
</dbReference>
<evidence type="ECO:0000256" key="5">
    <source>
        <dbReference type="ARBA" id="ARBA00022603"/>
    </source>
</evidence>
<evidence type="ECO:0000256" key="9">
    <source>
        <dbReference type="ARBA" id="ARBA00047944"/>
    </source>
</evidence>